<dbReference type="InterPro" id="IPR045384">
    <property type="entry name" value="DUF6527"/>
</dbReference>
<evidence type="ECO:0000313" key="2">
    <source>
        <dbReference type="Proteomes" id="UP001172687"/>
    </source>
</evidence>
<evidence type="ECO:0000313" key="1">
    <source>
        <dbReference type="EMBL" id="MDN4521338.1"/>
    </source>
</evidence>
<comment type="caution">
    <text evidence="1">The sequence shown here is derived from an EMBL/GenBank/DDBJ whole genome shotgun (WGS) entry which is preliminary data.</text>
</comment>
<organism evidence="1 2">
    <name type="scientific">Mycolicibacterium austroafricanum</name>
    <name type="common">Mycobacterium austroafricanum</name>
    <dbReference type="NCBI Taxonomy" id="39687"/>
    <lineage>
        <taxon>Bacteria</taxon>
        <taxon>Bacillati</taxon>
        <taxon>Actinomycetota</taxon>
        <taxon>Actinomycetes</taxon>
        <taxon>Mycobacteriales</taxon>
        <taxon>Mycobacteriaceae</taxon>
        <taxon>Mycolicibacterium</taxon>
    </lineage>
</organism>
<protein>
    <submittedName>
        <fullName evidence="1">DUF6527 family protein</fullName>
    </submittedName>
</protein>
<sequence length="92" mass="10393">MGADVPEPDWIDAGHGVSFWVWRGHHYLYYRHDCPILHDNPSAIALDVPENSHVPAEGKWQVESLDPVTISPSLLCQCGHHGFIRNGRWEPA</sequence>
<dbReference type="EMBL" id="JAUHTC010000091">
    <property type="protein sequence ID" value="MDN4521338.1"/>
    <property type="molecule type" value="Genomic_DNA"/>
</dbReference>
<name>A0ABT8HKP8_MYCAO</name>
<keyword evidence="2" id="KW-1185">Reference proteome</keyword>
<reference evidence="1" key="1">
    <citation type="submission" date="2023-07" db="EMBL/GenBank/DDBJ databases">
        <title>Degradation of tert-butanol by M. austroafricanum TBA100.</title>
        <authorList>
            <person name="Helbich S."/>
            <person name="Vainshtein Y."/>
        </authorList>
    </citation>
    <scope>NUCLEOTIDE SEQUENCE</scope>
    <source>
        <strain evidence="1">TBA100</strain>
    </source>
</reference>
<accession>A0ABT8HKP8</accession>
<dbReference type="Pfam" id="PF20137">
    <property type="entry name" value="BubE"/>
    <property type="match status" value="1"/>
</dbReference>
<dbReference type="RefSeq" id="WP_301161735.1">
    <property type="nucleotide sequence ID" value="NZ_JAUHTC010000091.1"/>
</dbReference>
<proteinExistence type="predicted"/>
<gene>
    <name evidence="1" type="ORF">QYF68_26465</name>
</gene>
<dbReference type="Proteomes" id="UP001172687">
    <property type="component" value="Unassembled WGS sequence"/>
</dbReference>